<name>A0A8J3ICY4_9CHLR</name>
<evidence type="ECO:0000313" key="3">
    <source>
        <dbReference type="Proteomes" id="UP000612362"/>
    </source>
</evidence>
<dbReference type="Pfam" id="PF13340">
    <property type="entry name" value="DUF4096"/>
    <property type="match status" value="1"/>
</dbReference>
<reference evidence="2" key="1">
    <citation type="submission" date="2020-10" db="EMBL/GenBank/DDBJ databases">
        <title>Taxonomic study of unclassified bacteria belonging to the class Ktedonobacteria.</title>
        <authorList>
            <person name="Yabe S."/>
            <person name="Wang C.M."/>
            <person name="Zheng Y."/>
            <person name="Sakai Y."/>
            <person name="Cavaletti L."/>
            <person name="Monciardini P."/>
            <person name="Donadio S."/>
        </authorList>
    </citation>
    <scope>NUCLEOTIDE SEQUENCE</scope>
    <source>
        <strain evidence="2">SOSP1-1</strain>
    </source>
</reference>
<dbReference type="AlphaFoldDB" id="A0A8J3ICY4"/>
<gene>
    <name evidence="2" type="ORF">KSX_86150</name>
</gene>
<accession>A0A8J3ICY4</accession>
<dbReference type="InterPro" id="IPR025161">
    <property type="entry name" value="IS402-like_dom"/>
</dbReference>
<dbReference type="Proteomes" id="UP000612362">
    <property type="component" value="Unassembled WGS sequence"/>
</dbReference>
<dbReference type="PANTHER" id="PTHR30007">
    <property type="entry name" value="PHP DOMAIN PROTEIN"/>
    <property type="match status" value="1"/>
</dbReference>
<evidence type="ECO:0000313" key="2">
    <source>
        <dbReference type="EMBL" id="GHO50452.1"/>
    </source>
</evidence>
<protein>
    <recommendedName>
        <fullName evidence="1">Insertion element IS402-like domain-containing protein</fullName>
    </recommendedName>
</protein>
<dbReference type="EMBL" id="BNJF01000008">
    <property type="protein sequence ID" value="GHO50452.1"/>
    <property type="molecule type" value="Genomic_DNA"/>
</dbReference>
<dbReference type="PANTHER" id="PTHR30007:SF0">
    <property type="entry name" value="TRANSPOSASE"/>
    <property type="match status" value="1"/>
</dbReference>
<organism evidence="2 3">
    <name type="scientific">Ktedonospora formicarum</name>
    <dbReference type="NCBI Taxonomy" id="2778364"/>
    <lineage>
        <taxon>Bacteria</taxon>
        <taxon>Bacillati</taxon>
        <taxon>Chloroflexota</taxon>
        <taxon>Ktedonobacteria</taxon>
        <taxon>Ktedonobacterales</taxon>
        <taxon>Ktedonobacteraceae</taxon>
        <taxon>Ktedonospora</taxon>
    </lineage>
</organism>
<sequence length="105" mass="11791">MSPVLGVANHSESLFEKLLGVYPGTVGSPMERYPSDLTDAEWAILEPLIPPERPGGRPCDVDMRAILNGIFYVLRADCAWRMIPRDSLPKSTVYAYFARFRNEGM</sequence>
<proteinExistence type="predicted"/>
<evidence type="ECO:0000259" key="1">
    <source>
        <dbReference type="Pfam" id="PF13340"/>
    </source>
</evidence>
<keyword evidence="3" id="KW-1185">Reference proteome</keyword>
<feature type="domain" description="Insertion element IS402-like" evidence="1">
    <location>
        <begin position="37"/>
        <end position="104"/>
    </location>
</feature>
<comment type="caution">
    <text evidence="2">The sequence shown here is derived from an EMBL/GenBank/DDBJ whole genome shotgun (WGS) entry which is preliminary data.</text>
</comment>